<evidence type="ECO:0000256" key="4">
    <source>
        <dbReference type="ARBA" id="ARBA00022857"/>
    </source>
</evidence>
<evidence type="ECO:0000256" key="2">
    <source>
        <dbReference type="ARBA" id="ARBA00022553"/>
    </source>
</evidence>
<keyword evidence="1" id="KW-0596">Phosphopantetheine</keyword>
<dbReference type="Pfam" id="PF14765">
    <property type="entry name" value="PS-DH"/>
    <property type="match status" value="1"/>
</dbReference>
<dbReference type="Proteomes" id="UP001303473">
    <property type="component" value="Unassembled WGS sequence"/>
</dbReference>
<evidence type="ECO:0000256" key="3">
    <source>
        <dbReference type="ARBA" id="ARBA00022679"/>
    </source>
</evidence>
<reference evidence="14" key="1">
    <citation type="journal article" date="2023" name="Mol. Phylogenet. Evol.">
        <title>Genome-scale phylogeny and comparative genomics of the fungal order Sordariales.</title>
        <authorList>
            <person name="Hensen N."/>
            <person name="Bonometti L."/>
            <person name="Westerberg I."/>
            <person name="Brannstrom I.O."/>
            <person name="Guillou S."/>
            <person name="Cros-Aarteil S."/>
            <person name="Calhoun S."/>
            <person name="Haridas S."/>
            <person name="Kuo A."/>
            <person name="Mondo S."/>
            <person name="Pangilinan J."/>
            <person name="Riley R."/>
            <person name="LaButti K."/>
            <person name="Andreopoulos B."/>
            <person name="Lipzen A."/>
            <person name="Chen C."/>
            <person name="Yan M."/>
            <person name="Daum C."/>
            <person name="Ng V."/>
            <person name="Clum A."/>
            <person name="Steindorff A."/>
            <person name="Ohm R.A."/>
            <person name="Martin F."/>
            <person name="Silar P."/>
            <person name="Natvig D.O."/>
            <person name="Lalanne C."/>
            <person name="Gautier V."/>
            <person name="Ament-Velasquez S.L."/>
            <person name="Kruys A."/>
            <person name="Hutchinson M.I."/>
            <person name="Powell A.J."/>
            <person name="Barry K."/>
            <person name="Miller A.N."/>
            <person name="Grigoriev I.V."/>
            <person name="Debuchy R."/>
            <person name="Gladieux P."/>
            <person name="Hiltunen Thoren M."/>
            <person name="Johannesson H."/>
        </authorList>
    </citation>
    <scope>NUCLEOTIDE SEQUENCE [LARGE SCALE GENOMIC DNA]</scope>
    <source>
        <strain evidence="14">CBS 340.73</strain>
    </source>
</reference>
<dbReference type="InterPro" id="IPR001227">
    <property type="entry name" value="Ac_transferase_dom_sf"/>
</dbReference>
<dbReference type="InterPro" id="IPR020843">
    <property type="entry name" value="ER"/>
</dbReference>
<dbReference type="Pfam" id="PF08242">
    <property type="entry name" value="Methyltransf_12"/>
    <property type="match status" value="1"/>
</dbReference>
<dbReference type="InterPro" id="IPR014031">
    <property type="entry name" value="Ketoacyl_synth_C"/>
</dbReference>
<dbReference type="InterPro" id="IPR018201">
    <property type="entry name" value="Ketoacyl_synth_AS"/>
</dbReference>
<feature type="domain" description="Carrier" evidence="10">
    <location>
        <begin position="2454"/>
        <end position="2534"/>
    </location>
</feature>
<dbReference type="SMART" id="SM00825">
    <property type="entry name" value="PKS_KS"/>
    <property type="match status" value="1"/>
</dbReference>
<dbReference type="CDD" id="cd02440">
    <property type="entry name" value="AdoMet_MTases"/>
    <property type="match status" value="1"/>
</dbReference>
<dbReference type="FunFam" id="3.40.50.720:FF:000209">
    <property type="entry name" value="Polyketide synthase Pks12"/>
    <property type="match status" value="1"/>
</dbReference>
<evidence type="ECO:0000256" key="9">
    <source>
        <dbReference type="SAM" id="MobiDB-lite"/>
    </source>
</evidence>
<dbReference type="InterPro" id="IPR057326">
    <property type="entry name" value="KR_dom"/>
</dbReference>
<dbReference type="Pfam" id="PF00698">
    <property type="entry name" value="Acyl_transf_1"/>
    <property type="match status" value="1"/>
</dbReference>
<dbReference type="SUPFAM" id="SSF53901">
    <property type="entry name" value="Thiolase-like"/>
    <property type="match status" value="1"/>
</dbReference>
<sequence>MPVAIIGMSCKLPGDATSPLKLWRLCAEGRSAWSEIPPDRFKKEAFYHASSEKRATTNVIGGHFLTEDLGVFDATFFNMTPEVASTMDPQCRLLLESVFEALESAGIPLDKAAGSETAVFAGAFFRDYMDSLMRDPDTFAPHLMTGNGSAMMSNRISHFYDLRGPSMTVDTGCSTGLVALHQACQSLRSSDAKMAIVGGANVMINPDNFIVMSSLGILGAEGKSYAFDSRAGGYGRGEGVGTIILKPLRDAIRDGDPIRAVIRESALNQDGKTQTITSPSQAAQEELIRVCYERAGLNPTETPYVEAHGTGTLTGDPIEAGAIHSVMGKGRRPDQPLYIGSVKTNVGHVETASGFASIIKVAFALEKGLIPPSINFEHGNKKILFDEWNMKVPRQLEPWPTWAPRRASINNFGYGGTNAHVILEAWTPPQDNPVSILPGGLEDGRAVSSRVLLLSAKEESVVRSMAQNLRDWAQDKDANDKSILDRLVHTLGERRTKFNWRLALAVQGLGDLQESLEASKLAPTRSTGAPRLGFVFTGQGAQWYAMGRELIGVYPVFTDTLREADQCLKNLGSSWSVMEELTKDEKESRISDVVISPPACLVLQVALFRLLESWGISAVAMTSHSSGEVAAAVAAGVHTLQEGLCILYARGGLLDSLNRNVRNRGAMMAVGLGREETESYLEQVSPSSGKAVVACVNSPTSVTVSGDQASIDELEEMLVPKGVFARKLKVLAAYHSHHMSPVAEDYIKALRAVLKRKPVMDDVRYTSPVTGGQITDGAQIGPEHWVRSMLQPVEFADALRHMCFSFSADGGAKPKETHVDMLVEIGPHSALAGPIRQCFQPSELKGANITYGSCLVRGKDAVDTMHTLVASLVAKGYPVNLDAVNFPRASKKLSLLPDLPSYPWNHRTRHWWESRVNKAHRQRVFPSSEVLGTQLLASNGFNPTWRNIISPSEVPWVREHTVQSNIVYPGAGLISMAVEAMRQQTEINRQVAVAFRLQDVDIKTALVIPDTSEGVEVQLSLRKDNSKTLGLDDWWEFSICSTSDESTWQEHCKGFISPFVGEDKIDHLENMEVPDTNAFLAGPDSSTHTAQVNPDDIFTFFRSVGIYHGPVFRNIKEITHSPGRSVAKFSVADIAVAHEAVLHPTTLDSVFQATYSALNGGGSSQGSAMVPRSIKSMFISAGISRAAGDPLLTYSRLQQSDKQGFHASISVQNGHEGGDTNVLEIEDLFCQSLGEAVSQSEDESKCLTVEWQEDLTLTSLHGLTERLKMAPDVAEIAVVADMKRACFYFFSDAVLLLAESDVESLLWYHKIFYEWMKLQIAQEPRALEWLDASRETRQELFEVVSRSSVDGEMVCRIGRNLVPILRQQTAPLELMLEGQLLYRYYREALRFPRSYAQVNQLVKLLSHKNPRLKVLEIGAGTGGCTKTVLEALGGGDTGRELRLSSYDFTDISSGFFEEARSRFDAWRDVIQYRKLDVEVDAADQGFEKQSYDLIVACQVLHATKNMDHTMSNVRSLLKPGGKLIMVETTHDMHDIQLIFGVVPGWWLSEEPERKHSPSLTVDLWDTVLRRTGFSGLDMQVKDCEDEENYMFSVMCSTAAAAPAAAEDGPVERLHEDVLVTYAQPPSQAWSQQLIQAIETATGSAPGFASIESASLDPDGKVCIFIDSADVSVLASPSEVVFGALKRLATRAKGLLWVSHGGSMDCANPFSALSAGFLRTLRVEDTTKRYVSLDLEADVSEWSTGAVDAVVGVFTTAFDSARDDADGIVESEYAARGTSILIPRIWESRKETEALAHGESQPIELGTFVQPDRELRLDVLAPGMLDTLTFCDDTDAETELAEDFVEIEPKAFGLNFRDVMVAMGQLQSKVMGFECSGIVTRTGSKVPTSTIAVGDRICGLLRGHWANHPRVHWTSVAKIPDGMSFEDAATIPMAYVTAYHSLHNLANLGKGEKVLIHSAAGGVGQAAVMLAKLAGAEIFATAGSAAKRAFISEQYGIPEDHVFSSRDGSFARKIRQSTGGKGVDVVLNSLAGQLLHETWSCIAPFGRFVEIGKRDFEQNNNLQMSPFTRATSFFAVDLIMLGNLKQDVVGKTMSTIMDLFSRGSVGTVSPITTYPISDIEKAFRTMQSGKHLGKLVIVPHAQDLVKMQRRRPRLSAEASYLVVGGATGLGKAVSRRLVDLGAKHIILMSRNASAAKNAPFVNELSSGAKVLAVDVDVADAKALSAAIQTAREAGMPPIRGVVQGAMVLQDSIFENMTHDDYMVAVRPKVVGTWNLHEQFSEADSLDWFIMLSSLCGIVGNSSQANYAAGGSFQDALAKHRTSKGLATVSLDLGMVGEVGYVAERDDVAARLNRQGWKFISQEDILALVESSISSSSNSNSQKGNDQVLIGLPTDLDPGTRKDLGPWALDARFSTLFSSRNINAEGGSGSGSKRDGNRASPADLANRLRAAGSFGEAVEVTVEAIVAKLAQMFARPDEEVDRALPIAQQGVDSLVAVELRNWLSVAASGGGEQISIFDIMQSKSLSALAELACARSRLVKVAKGKDSDGNMEGQ</sequence>
<evidence type="ECO:0000313" key="13">
    <source>
        <dbReference type="EMBL" id="KAK3946253.1"/>
    </source>
</evidence>
<feature type="domain" description="Ketosynthase family 3 (KS3)" evidence="11">
    <location>
        <begin position="1"/>
        <end position="425"/>
    </location>
</feature>
<dbReference type="Pfam" id="PF13602">
    <property type="entry name" value="ADH_zinc_N_2"/>
    <property type="match status" value="1"/>
</dbReference>
<dbReference type="InterPro" id="IPR036291">
    <property type="entry name" value="NAD(P)-bd_dom_sf"/>
</dbReference>
<dbReference type="SMART" id="SM00827">
    <property type="entry name" value="PKS_AT"/>
    <property type="match status" value="1"/>
</dbReference>
<dbReference type="InterPro" id="IPR049552">
    <property type="entry name" value="PKS_DH_N"/>
</dbReference>
<evidence type="ECO:0000259" key="10">
    <source>
        <dbReference type="PROSITE" id="PS50075"/>
    </source>
</evidence>
<dbReference type="GO" id="GO:0031177">
    <property type="term" value="F:phosphopantetheine binding"/>
    <property type="evidence" value="ECO:0007669"/>
    <property type="project" value="InterPro"/>
</dbReference>
<dbReference type="SUPFAM" id="SSF53335">
    <property type="entry name" value="S-adenosyl-L-methionine-dependent methyltransferases"/>
    <property type="match status" value="1"/>
</dbReference>
<dbReference type="PROSITE" id="PS52004">
    <property type="entry name" value="KS3_2"/>
    <property type="match status" value="1"/>
</dbReference>
<proteinExistence type="predicted"/>
<dbReference type="SUPFAM" id="SSF51735">
    <property type="entry name" value="NAD(P)-binding Rossmann-fold domains"/>
    <property type="match status" value="2"/>
</dbReference>
<dbReference type="InterPro" id="IPR016036">
    <property type="entry name" value="Malonyl_transacylase_ACP-bd"/>
</dbReference>
<dbReference type="SUPFAM" id="SSF55048">
    <property type="entry name" value="Probable ACP-binding domain of malonyl-CoA ACP transacylase"/>
    <property type="match status" value="1"/>
</dbReference>
<dbReference type="InterPro" id="IPR056501">
    <property type="entry name" value="NAD-bd_HRPKS_sdrA"/>
</dbReference>
<keyword evidence="7" id="KW-0012">Acyltransferase</keyword>
<dbReference type="InterPro" id="IPR036736">
    <property type="entry name" value="ACP-like_sf"/>
</dbReference>
<dbReference type="Gene3D" id="3.10.129.110">
    <property type="entry name" value="Polyketide synthase dehydratase"/>
    <property type="match status" value="1"/>
</dbReference>
<feature type="region of interest" description="Disordered" evidence="9">
    <location>
        <begin position="2373"/>
        <end position="2392"/>
    </location>
</feature>
<accession>A0AAN6NLI8</accession>
<dbReference type="Pfam" id="PF16197">
    <property type="entry name" value="KAsynt_C_assoc"/>
    <property type="match status" value="1"/>
</dbReference>
<dbReference type="PANTHER" id="PTHR43775:SF29">
    <property type="entry name" value="ASPERFURANONE POLYKETIDE SYNTHASE AFOG-RELATED"/>
    <property type="match status" value="1"/>
</dbReference>
<evidence type="ECO:0000256" key="6">
    <source>
        <dbReference type="ARBA" id="ARBA00023268"/>
    </source>
</evidence>
<dbReference type="InterPro" id="IPR016035">
    <property type="entry name" value="Acyl_Trfase/lysoPLipase"/>
</dbReference>
<gene>
    <name evidence="13" type="ORF">QBC46DRAFT_276082</name>
</gene>
<dbReference type="SMART" id="SM00826">
    <property type="entry name" value="PKS_DH"/>
    <property type="match status" value="1"/>
</dbReference>
<dbReference type="PROSITE" id="PS52019">
    <property type="entry name" value="PKS_MFAS_DH"/>
    <property type="match status" value="1"/>
</dbReference>
<keyword evidence="6" id="KW-0511">Multifunctional enzyme</keyword>
<feature type="active site" description="Proton acceptor; for dehydratase activity" evidence="8">
    <location>
        <position position="960"/>
    </location>
</feature>
<dbReference type="GO" id="GO:0006633">
    <property type="term" value="P:fatty acid biosynthetic process"/>
    <property type="evidence" value="ECO:0007669"/>
    <property type="project" value="InterPro"/>
</dbReference>
<dbReference type="CDD" id="cd00833">
    <property type="entry name" value="PKS"/>
    <property type="match status" value="1"/>
</dbReference>
<dbReference type="InterPro" id="IPR049551">
    <property type="entry name" value="PKS_DH_C"/>
</dbReference>
<keyword evidence="2" id="KW-0597">Phosphoprotein</keyword>
<dbReference type="InterPro" id="IPR020807">
    <property type="entry name" value="PKS_DH"/>
</dbReference>
<dbReference type="CDD" id="cd05195">
    <property type="entry name" value="enoyl_red"/>
    <property type="match status" value="1"/>
</dbReference>
<dbReference type="GO" id="GO:0016491">
    <property type="term" value="F:oxidoreductase activity"/>
    <property type="evidence" value="ECO:0007669"/>
    <property type="project" value="UniProtKB-KW"/>
</dbReference>
<dbReference type="InterPro" id="IPR009081">
    <property type="entry name" value="PP-bd_ACP"/>
</dbReference>
<dbReference type="InterPro" id="IPR013217">
    <property type="entry name" value="Methyltransf_12"/>
</dbReference>
<dbReference type="SUPFAM" id="SSF50129">
    <property type="entry name" value="GroES-like"/>
    <property type="match status" value="1"/>
</dbReference>
<keyword evidence="14" id="KW-1185">Reference proteome</keyword>
<feature type="region of interest" description="N-terminal hotdog fold" evidence="8">
    <location>
        <begin position="928"/>
        <end position="1063"/>
    </location>
</feature>
<dbReference type="Pfam" id="PF08659">
    <property type="entry name" value="KR"/>
    <property type="match status" value="1"/>
</dbReference>
<dbReference type="InterPro" id="IPR029063">
    <property type="entry name" value="SAM-dependent_MTases_sf"/>
</dbReference>
<dbReference type="InterPro" id="IPR014043">
    <property type="entry name" value="Acyl_transferase_dom"/>
</dbReference>
<organism evidence="13 14">
    <name type="scientific">Diplogelasinospora grovesii</name>
    <dbReference type="NCBI Taxonomy" id="303347"/>
    <lineage>
        <taxon>Eukaryota</taxon>
        <taxon>Fungi</taxon>
        <taxon>Dikarya</taxon>
        <taxon>Ascomycota</taxon>
        <taxon>Pezizomycotina</taxon>
        <taxon>Sordariomycetes</taxon>
        <taxon>Sordariomycetidae</taxon>
        <taxon>Sordariales</taxon>
        <taxon>Diplogelasinosporaceae</taxon>
        <taxon>Diplogelasinospora</taxon>
    </lineage>
</organism>
<dbReference type="Gene3D" id="3.40.50.150">
    <property type="entry name" value="Vaccinia Virus protein VP39"/>
    <property type="match status" value="1"/>
</dbReference>
<dbReference type="Gene3D" id="3.40.366.10">
    <property type="entry name" value="Malonyl-Coenzyme A Acyl Carrier Protein, domain 2"/>
    <property type="match status" value="1"/>
</dbReference>
<feature type="domain" description="PKS/mFAS DH" evidence="12">
    <location>
        <begin position="928"/>
        <end position="1239"/>
    </location>
</feature>
<dbReference type="PANTHER" id="PTHR43775">
    <property type="entry name" value="FATTY ACID SYNTHASE"/>
    <property type="match status" value="1"/>
</dbReference>
<feature type="active site" description="Proton donor; for dehydratase activity" evidence="8">
    <location>
        <position position="1148"/>
    </location>
</feature>
<dbReference type="InterPro" id="IPR020806">
    <property type="entry name" value="PKS_PP-bd"/>
</dbReference>
<dbReference type="GO" id="GO:1901336">
    <property type="term" value="P:lactone biosynthetic process"/>
    <property type="evidence" value="ECO:0007669"/>
    <property type="project" value="UniProtKB-ARBA"/>
</dbReference>
<keyword evidence="4" id="KW-0521">NADP</keyword>
<dbReference type="Pfam" id="PF21089">
    <property type="entry name" value="PKS_DH_N"/>
    <property type="match status" value="1"/>
</dbReference>
<protein>
    <submittedName>
        <fullName evidence="13">Reducing type I polyketide synthase</fullName>
    </submittedName>
</protein>
<evidence type="ECO:0000313" key="14">
    <source>
        <dbReference type="Proteomes" id="UP001303473"/>
    </source>
</evidence>
<evidence type="ECO:0000256" key="1">
    <source>
        <dbReference type="ARBA" id="ARBA00022450"/>
    </source>
</evidence>
<dbReference type="Pfam" id="PF23114">
    <property type="entry name" value="NAD-bd_HRPKS_sdrA"/>
    <property type="match status" value="1"/>
</dbReference>
<evidence type="ECO:0000256" key="8">
    <source>
        <dbReference type="PROSITE-ProRule" id="PRU01363"/>
    </source>
</evidence>
<dbReference type="EMBL" id="MU853752">
    <property type="protein sequence ID" value="KAK3946253.1"/>
    <property type="molecule type" value="Genomic_DNA"/>
</dbReference>
<dbReference type="SUPFAM" id="SSF47336">
    <property type="entry name" value="ACP-like"/>
    <property type="match status" value="1"/>
</dbReference>
<dbReference type="InterPro" id="IPR016039">
    <property type="entry name" value="Thiolase-like"/>
</dbReference>
<dbReference type="GO" id="GO:0044550">
    <property type="term" value="P:secondary metabolite biosynthetic process"/>
    <property type="evidence" value="ECO:0007669"/>
    <property type="project" value="TreeGrafter"/>
</dbReference>
<dbReference type="GO" id="GO:0004312">
    <property type="term" value="F:fatty acid synthase activity"/>
    <property type="evidence" value="ECO:0007669"/>
    <property type="project" value="TreeGrafter"/>
</dbReference>
<dbReference type="Gene3D" id="3.30.70.3290">
    <property type="match status" value="1"/>
</dbReference>
<dbReference type="Gene3D" id="3.90.180.10">
    <property type="entry name" value="Medium-chain alcohol dehydrogenases, catalytic domain"/>
    <property type="match status" value="1"/>
</dbReference>
<keyword evidence="5" id="KW-0560">Oxidoreductase</keyword>
<evidence type="ECO:0000256" key="5">
    <source>
        <dbReference type="ARBA" id="ARBA00023002"/>
    </source>
</evidence>
<dbReference type="Pfam" id="PF00109">
    <property type="entry name" value="ketoacyl-synt"/>
    <property type="match status" value="1"/>
</dbReference>
<dbReference type="Pfam" id="PF02801">
    <property type="entry name" value="Ketoacyl-synt_C"/>
    <property type="match status" value="1"/>
</dbReference>
<dbReference type="InterPro" id="IPR042104">
    <property type="entry name" value="PKS_dehydratase_sf"/>
</dbReference>
<dbReference type="SMART" id="SM00823">
    <property type="entry name" value="PKS_PP"/>
    <property type="match status" value="1"/>
</dbReference>
<dbReference type="InterPro" id="IPR011032">
    <property type="entry name" value="GroES-like_sf"/>
</dbReference>
<dbReference type="InterPro" id="IPR014030">
    <property type="entry name" value="Ketoacyl_synth_N"/>
</dbReference>
<keyword evidence="3" id="KW-0808">Transferase</keyword>
<name>A0AAN6NLI8_9PEZI</name>
<dbReference type="PROSITE" id="PS00606">
    <property type="entry name" value="KS3_1"/>
    <property type="match status" value="1"/>
</dbReference>
<dbReference type="SMART" id="SM00829">
    <property type="entry name" value="PKS_ER"/>
    <property type="match status" value="1"/>
</dbReference>
<dbReference type="Gene3D" id="3.40.47.10">
    <property type="match status" value="1"/>
</dbReference>
<dbReference type="InterPro" id="IPR013968">
    <property type="entry name" value="PKS_KR"/>
</dbReference>
<dbReference type="InterPro" id="IPR020841">
    <property type="entry name" value="PKS_Beta-ketoAc_synthase_dom"/>
</dbReference>
<dbReference type="PROSITE" id="PS50075">
    <property type="entry name" value="CARRIER"/>
    <property type="match status" value="1"/>
</dbReference>
<dbReference type="InterPro" id="IPR032821">
    <property type="entry name" value="PKS_assoc"/>
</dbReference>
<dbReference type="GO" id="GO:0004315">
    <property type="term" value="F:3-oxoacyl-[acyl-carrier-protein] synthase activity"/>
    <property type="evidence" value="ECO:0007669"/>
    <property type="project" value="InterPro"/>
</dbReference>
<comment type="caution">
    <text evidence="13">The sequence shown here is derived from an EMBL/GenBank/DDBJ whole genome shotgun (WGS) entry which is preliminary data.</text>
</comment>
<dbReference type="InterPro" id="IPR049900">
    <property type="entry name" value="PKS_mFAS_DH"/>
</dbReference>
<dbReference type="SUPFAM" id="SSF52151">
    <property type="entry name" value="FabD/lysophospholipase-like"/>
    <property type="match status" value="1"/>
</dbReference>
<dbReference type="SMART" id="SM00822">
    <property type="entry name" value="PKS_KR"/>
    <property type="match status" value="1"/>
</dbReference>
<dbReference type="Gene3D" id="3.40.50.720">
    <property type="entry name" value="NAD(P)-binding Rossmann-like Domain"/>
    <property type="match status" value="1"/>
</dbReference>
<evidence type="ECO:0000259" key="11">
    <source>
        <dbReference type="PROSITE" id="PS52004"/>
    </source>
</evidence>
<dbReference type="InterPro" id="IPR050091">
    <property type="entry name" value="PKS_NRPS_Biosynth_Enz"/>
</dbReference>
<feature type="region of interest" description="C-terminal hotdog fold" evidence="8">
    <location>
        <begin position="1087"/>
        <end position="1239"/>
    </location>
</feature>
<evidence type="ECO:0000259" key="12">
    <source>
        <dbReference type="PROSITE" id="PS52019"/>
    </source>
</evidence>
<evidence type="ECO:0000256" key="7">
    <source>
        <dbReference type="ARBA" id="ARBA00023315"/>
    </source>
</evidence>